<dbReference type="GeneID" id="8100371"/>
<protein>
    <recommendedName>
        <fullName evidence="1">DUF7730 domain-containing protein</fullName>
    </recommendedName>
</protein>
<dbReference type="Pfam" id="PF24864">
    <property type="entry name" value="DUF7730"/>
    <property type="match status" value="1"/>
</dbReference>
<dbReference type="InParanoid" id="B8MR26"/>
<dbReference type="AlphaFoldDB" id="B8MR26"/>
<dbReference type="PANTHER" id="PTHR42085:SF2">
    <property type="entry name" value="F-BOX DOMAIN-CONTAINING PROTEIN"/>
    <property type="match status" value="1"/>
</dbReference>
<gene>
    <name evidence="2" type="ORF">TSTA_054320</name>
</gene>
<sequence>MDSEHQIQKFQALSLQRRATPANFLDLPYELRLQIYSYCIPQGYIVETAGNFIDRNTNAIKTKFAFNPRENQEIPKLQISQTNTLNPSLPRVCKQISEECLQILYGNNQFSVRIVPGGGESDMRDVMTEQNMMRIRHVKATAGLWPGYMTQTFFPFLDDEFWEAMTPHLKSFVLEANEPGTTCLDWITASPEVGGGRLAHRWDLFGRLLADFCDDVEIDISVGWETLPLARGYFPAPIVVKEMNKVQCVCGRGCTDYY</sequence>
<dbReference type="eggNOG" id="ENOG502SUMG">
    <property type="taxonomic scope" value="Eukaryota"/>
</dbReference>
<dbReference type="VEuPathDB" id="FungiDB:TSTA_054320"/>
<dbReference type="RefSeq" id="XP_002487032.1">
    <property type="nucleotide sequence ID" value="XM_002486987.1"/>
</dbReference>
<keyword evidence="3" id="KW-1185">Reference proteome</keyword>
<accession>B8MR26</accession>
<evidence type="ECO:0000313" key="2">
    <source>
        <dbReference type="EMBL" id="EED12921.1"/>
    </source>
</evidence>
<dbReference type="Proteomes" id="UP000001745">
    <property type="component" value="Unassembled WGS sequence"/>
</dbReference>
<dbReference type="OrthoDB" id="62952at2759"/>
<dbReference type="HOGENOM" id="CLU_1078401_0_0_1"/>
<organism evidence="2 3">
    <name type="scientific">Talaromyces stipitatus (strain ATCC 10500 / CBS 375.48 / QM 6759 / NRRL 1006)</name>
    <name type="common">Penicillium stipitatum</name>
    <dbReference type="NCBI Taxonomy" id="441959"/>
    <lineage>
        <taxon>Eukaryota</taxon>
        <taxon>Fungi</taxon>
        <taxon>Dikarya</taxon>
        <taxon>Ascomycota</taxon>
        <taxon>Pezizomycotina</taxon>
        <taxon>Eurotiomycetes</taxon>
        <taxon>Eurotiomycetidae</taxon>
        <taxon>Eurotiales</taxon>
        <taxon>Trichocomaceae</taxon>
        <taxon>Talaromyces</taxon>
        <taxon>Talaromyces sect. Talaromyces</taxon>
    </lineage>
</organism>
<feature type="domain" description="DUF7730" evidence="1">
    <location>
        <begin position="23"/>
        <end position="139"/>
    </location>
</feature>
<dbReference type="PhylomeDB" id="B8MR26"/>
<dbReference type="PANTHER" id="PTHR42085">
    <property type="entry name" value="F-BOX DOMAIN-CONTAINING PROTEIN"/>
    <property type="match status" value="1"/>
</dbReference>
<dbReference type="EMBL" id="EQ962659">
    <property type="protein sequence ID" value="EED12921.1"/>
    <property type="molecule type" value="Genomic_DNA"/>
</dbReference>
<proteinExistence type="predicted"/>
<evidence type="ECO:0000259" key="1">
    <source>
        <dbReference type="Pfam" id="PF24864"/>
    </source>
</evidence>
<evidence type="ECO:0000313" key="3">
    <source>
        <dbReference type="Proteomes" id="UP000001745"/>
    </source>
</evidence>
<dbReference type="InterPro" id="IPR056632">
    <property type="entry name" value="DUF7730"/>
</dbReference>
<dbReference type="InterPro" id="IPR038883">
    <property type="entry name" value="AN11006-like"/>
</dbReference>
<name>B8MR26_TALSN</name>
<reference evidence="3" key="1">
    <citation type="journal article" date="2015" name="Genome Announc.">
        <title>Genome sequence of the AIDS-associated pathogen Penicillium marneffei (ATCC18224) and its near taxonomic relative Talaromyces stipitatus (ATCC10500).</title>
        <authorList>
            <person name="Nierman W.C."/>
            <person name="Fedorova-Abrams N.D."/>
            <person name="Andrianopoulos A."/>
        </authorList>
    </citation>
    <scope>NUCLEOTIDE SEQUENCE [LARGE SCALE GENOMIC DNA]</scope>
    <source>
        <strain evidence="3">ATCC 10500 / CBS 375.48 / QM 6759 / NRRL 1006</strain>
    </source>
</reference>